<accession>A0A933L454</accession>
<dbReference type="Proteomes" id="UP000782610">
    <property type="component" value="Unassembled WGS sequence"/>
</dbReference>
<comment type="caution">
    <text evidence="2">The sequence shown here is derived from an EMBL/GenBank/DDBJ whole genome shotgun (WGS) entry which is preliminary data.</text>
</comment>
<dbReference type="InterPro" id="IPR051531">
    <property type="entry name" value="N-acetyltransferase"/>
</dbReference>
<sequence>MRVVRGAGVMLEPQVAGHAAELFAILSDPALYAYLDEAPPADEATLRTRLARLESRLSGDGSEDWLNWIVRRPDGTMVGYVQATVYRDGRADVAYVIGSAHWRRGYAAAATETMLGELAAAYGVTLAQTIVDPANAASIGLLRKLGFEQISDDTALPDIAFMKDLAS</sequence>
<dbReference type="PANTHER" id="PTHR43792:SF1">
    <property type="entry name" value="N-ACETYLTRANSFERASE DOMAIN-CONTAINING PROTEIN"/>
    <property type="match status" value="1"/>
</dbReference>
<dbReference type="PANTHER" id="PTHR43792">
    <property type="entry name" value="GNAT FAMILY, PUTATIVE (AFU_ORTHOLOGUE AFUA_3G00765)-RELATED-RELATED"/>
    <property type="match status" value="1"/>
</dbReference>
<proteinExistence type="predicted"/>
<evidence type="ECO:0000259" key="1">
    <source>
        <dbReference type="PROSITE" id="PS51186"/>
    </source>
</evidence>
<dbReference type="Gene3D" id="3.40.630.30">
    <property type="match status" value="1"/>
</dbReference>
<dbReference type="EMBL" id="JACRAF010000033">
    <property type="protein sequence ID" value="MBI4922503.1"/>
    <property type="molecule type" value="Genomic_DNA"/>
</dbReference>
<reference evidence="2" key="1">
    <citation type="submission" date="2020-07" db="EMBL/GenBank/DDBJ databases">
        <title>Huge and variable diversity of episymbiotic CPR bacteria and DPANN archaea in groundwater ecosystems.</title>
        <authorList>
            <person name="He C.Y."/>
            <person name="Keren R."/>
            <person name="Whittaker M."/>
            <person name="Farag I.F."/>
            <person name="Doudna J."/>
            <person name="Cate J.H.D."/>
            <person name="Banfield J.F."/>
        </authorList>
    </citation>
    <scope>NUCLEOTIDE SEQUENCE</scope>
    <source>
        <strain evidence="2">NC_groundwater_1586_Pr3_B-0.1um_66_15</strain>
    </source>
</reference>
<feature type="domain" description="N-acetyltransferase" evidence="1">
    <location>
        <begin position="17"/>
        <end position="166"/>
    </location>
</feature>
<protein>
    <submittedName>
        <fullName evidence="2">GNAT family N-acetyltransferase</fullName>
    </submittedName>
</protein>
<evidence type="ECO:0000313" key="3">
    <source>
        <dbReference type="Proteomes" id="UP000782610"/>
    </source>
</evidence>
<dbReference type="AlphaFoldDB" id="A0A933L454"/>
<dbReference type="Pfam" id="PF13302">
    <property type="entry name" value="Acetyltransf_3"/>
    <property type="match status" value="1"/>
</dbReference>
<evidence type="ECO:0000313" key="2">
    <source>
        <dbReference type="EMBL" id="MBI4922503.1"/>
    </source>
</evidence>
<dbReference type="InterPro" id="IPR000182">
    <property type="entry name" value="GNAT_dom"/>
</dbReference>
<organism evidence="2 3">
    <name type="scientific">Devosia nanyangense</name>
    <dbReference type="NCBI Taxonomy" id="1228055"/>
    <lineage>
        <taxon>Bacteria</taxon>
        <taxon>Pseudomonadati</taxon>
        <taxon>Pseudomonadota</taxon>
        <taxon>Alphaproteobacteria</taxon>
        <taxon>Hyphomicrobiales</taxon>
        <taxon>Devosiaceae</taxon>
        <taxon>Devosia</taxon>
    </lineage>
</organism>
<name>A0A933L454_9HYPH</name>
<dbReference type="SUPFAM" id="SSF55729">
    <property type="entry name" value="Acyl-CoA N-acyltransferases (Nat)"/>
    <property type="match status" value="1"/>
</dbReference>
<dbReference type="GO" id="GO:0016747">
    <property type="term" value="F:acyltransferase activity, transferring groups other than amino-acyl groups"/>
    <property type="evidence" value="ECO:0007669"/>
    <property type="project" value="InterPro"/>
</dbReference>
<gene>
    <name evidence="2" type="ORF">HY834_12200</name>
</gene>
<dbReference type="InterPro" id="IPR016181">
    <property type="entry name" value="Acyl_CoA_acyltransferase"/>
</dbReference>
<dbReference type="PROSITE" id="PS51186">
    <property type="entry name" value="GNAT"/>
    <property type="match status" value="1"/>
</dbReference>